<evidence type="ECO:0000256" key="2">
    <source>
        <dbReference type="SAM" id="MobiDB-lite"/>
    </source>
</evidence>
<feature type="domain" description="Teneurin-like YD-shell" evidence="3">
    <location>
        <begin position="560"/>
        <end position="737"/>
    </location>
</feature>
<comment type="caution">
    <text evidence="4">The sequence shown here is derived from an EMBL/GenBank/DDBJ whole genome shotgun (WGS) entry which is preliminary data.</text>
</comment>
<proteinExistence type="predicted"/>
<dbReference type="InterPro" id="IPR022385">
    <property type="entry name" value="Rhs_assc_core"/>
</dbReference>
<evidence type="ECO:0000313" key="5">
    <source>
        <dbReference type="Proteomes" id="UP001606301"/>
    </source>
</evidence>
<feature type="region of interest" description="Disordered" evidence="2">
    <location>
        <begin position="953"/>
        <end position="975"/>
    </location>
</feature>
<dbReference type="Pfam" id="PF05593">
    <property type="entry name" value="RHS_repeat"/>
    <property type="match status" value="1"/>
</dbReference>
<keyword evidence="5" id="KW-1185">Reference proteome</keyword>
<dbReference type="InterPro" id="IPR050708">
    <property type="entry name" value="T6SS_VgrG/RHS"/>
</dbReference>
<feature type="region of interest" description="Disordered" evidence="2">
    <location>
        <begin position="514"/>
        <end position="541"/>
    </location>
</feature>
<dbReference type="InterPro" id="IPR031325">
    <property type="entry name" value="RHS_repeat"/>
</dbReference>
<reference evidence="4 5" key="1">
    <citation type="submission" date="2024-08" db="EMBL/GenBank/DDBJ databases">
        <authorList>
            <person name="Lu H."/>
        </authorList>
    </citation>
    <scope>NUCLEOTIDE SEQUENCE [LARGE SCALE GENOMIC DNA]</scope>
    <source>
        <strain evidence="4 5">LKC17W</strain>
    </source>
</reference>
<protein>
    <submittedName>
        <fullName evidence="4">RHS repeat domain-containing protein</fullName>
    </submittedName>
</protein>
<dbReference type="InterPro" id="IPR006530">
    <property type="entry name" value="YD"/>
</dbReference>
<sequence>MIGGQLRLIEFTGAGCSTCGPANRRYAYGTAGQLLRSIALDAQGQPLSAELISHDRWGRLSQRSRQAYSQGKPVGAPQWLQRYEYTDLRYADGSIALGQQPTRITQPSVIAGKTRSTEFDYNDKGQVLRITERGWSPIDEQGRETPTAIERSTRYAYITIAGKSLLAEIDGPLPNGRKGTPEDSDVTRFSWDERGARLVEVQRPEGLRWTLRYEAAALRPTSLEERWGSQTYRRELAYDLNGEVRSLHTRALSAGGQVLADRTELRQFEALREVLRVIRGDGAQLEISREPRAEGIAATAPEHRVVTASFGIPGSVTDGLALALSTPDRQASRQMDDWGRLVSLQLPHEARRWARYDAADQLQAMHQGDGSVRTFVYNRAGQLQQLRDAQGDQARVRQFAWDGAFRLTEDVLDQAGKLRNRLSFRFDAWGQLVKQDLFVAERGKTPVAGFQNLHDKHGHLTGRRFNDGQEFGIVTTAQVVEVRQQRIPAGWRDKLSWIPAHWWPTRLVASHARRAPDASTGAERLPESASAPPVQLGELPPLDARGRAREIRNEAGVLQLHWTVSGELATVQGKDGQPVVRYDYDARSRRVAKHGADGSEYFLYDGTQLVSVWKQRSPEADPEPARHFVYAGFRVIAMLTQGKGLQIDTDSRGAAVSVRSLEDEQLRWTARLDDKGRLIEQKGPELDPGLRLVNQWHDAETDLHYNVARYYDPRSGRFLSTDPSGLHDSIDKHTPAALQLDTTVYAAAQPWHYFDPDGAAKLTYYLIDSSPDNKTTATMRWGFWLRDIAPGNSNQYLYDAGGSFLAADTNPLKSGVATEVATNYARWTAKDLADEKLGNPIQAFVAHYLKDMQSPDAYTVEIAEGAALQIANNLSKTGDVLNKYYCDKGSPKLVYPAVTWRGLTLSPGGILGSRDDGAGSRVDQGTDTASCDQLQTPARAFARLKSAVIAQESGGKDCSSDGCPAGTKNPSGTPASYGSTQFVVATFVDRLIKFGKKRPLSTNSNEFFKQLFNQDANLTEAEKKTLGYVDKDGKDTGLQKQLEDADKRAQAVTTWKGKIAGATTTTTDPTSVSDADLVAFAKDTGFAHVAKSKTSEARTMYERMVRWQQMKLLVDPLRGANADATIKAIDDKSADEKKAGTKPTTRERFDSLLSGLGMTESNTRVYLGEKIIWNEGWEGFRSAAIFTDSKVKNFLLTDADSLFKSSTKFDIISDREMKWKYAEYSANKDKNTSEEDLVKFIGYFHNSGGNAKSLSTADGLKYVKELVSKWKDTSKRPCASVSAPRFQLDPASAPASSSASSAG</sequence>
<keyword evidence="1" id="KW-0677">Repeat</keyword>
<evidence type="ECO:0000256" key="1">
    <source>
        <dbReference type="ARBA" id="ARBA00022737"/>
    </source>
</evidence>
<accession>A0ABW7FQD9</accession>
<name>A0ABW7FQD9_9BURK</name>
<dbReference type="Gene3D" id="2.180.10.10">
    <property type="entry name" value="RHS repeat-associated core"/>
    <property type="match status" value="3"/>
</dbReference>
<organism evidence="4 5">
    <name type="scientific">Pelomonas margarita</name>
    <dbReference type="NCBI Taxonomy" id="3299031"/>
    <lineage>
        <taxon>Bacteria</taxon>
        <taxon>Pseudomonadati</taxon>
        <taxon>Pseudomonadota</taxon>
        <taxon>Betaproteobacteria</taxon>
        <taxon>Burkholderiales</taxon>
        <taxon>Sphaerotilaceae</taxon>
        <taxon>Roseateles</taxon>
    </lineage>
</organism>
<dbReference type="NCBIfam" id="TIGR01643">
    <property type="entry name" value="YD_repeat_2x"/>
    <property type="match status" value="1"/>
</dbReference>
<evidence type="ECO:0000313" key="4">
    <source>
        <dbReference type="EMBL" id="MFG6443556.1"/>
    </source>
</evidence>
<gene>
    <name evidence="4" type="ORF">ACG0Z3_22970</name>
</gene>
<dbReference type="NCBIfam" id="TIGR03696">
    <property type="entry name" value="Rhs_assc_core"/>
    <property type="match status" value="1"/>
</dbReference>
<evidence type="ECO:0000259" key="3">
    <source>
        <dbReference type="Pfam" id="PF25023"/>
    </source>
</evidence>
<dbReference type="RefSeq" id="WP_394402331.1">
    <property type="nucleotide sequence ID" value="NZ_JBIGHW010000033.1"/>
</dbReference>
<dbReference type="Pfam" id="PF25023">
    <property type="entry name" value="TEN_YD-shell"/>
    <property type="match status" value="1"/>
</dbReference>
<dbReference type="EMBL" id="JBIGHW010000033">
    <property type="protein sequence ID" value="MFG6443556.1"/>
    <property type="molecule type" value="Genomic_DNA"/>
</dbReference>
<dbReference type="InterPro" id="IPR056823">
    <property type="entry name" value="TEN-like_YD-shell"/>
</dbReference>
<dbReference type="PANTHER" id="PTHR32305:SF15">
    <property type="entry name" value="PROTEIN RHSA-RELATED"/>
    <property type="match status" value="1"/>
</dbReference>
<dbReference type="Proteomes" id="UP001606301">
    <property type="component" value="Unassembled WGS sequence"/>
</dbReference>
<dbReference type="PANTHER" id="PTHR32305">
    <property type="match status" value="1"/>
</dbReference>